<dbReference type="CDD" id="cd06423">
    <property type="entry name" value="CESA_like"/>
    <property type="match status" value="1"/>
</dbReference>
<dbReference type="PANTHER" id="PTHR43646">
    <property type="entry name" value="GLYCOSYLTRANSFERASE"/>
    <property type="match status" value="1"/>
</dbReference>
<feature type="domain" description="Glycosyltransferase 2-like" evidence="2">
    <location>
        <begin position="44"/>
        <end position="172"/>
    </location>
</feature>
<dbReference type="Pfam" id="PF00535">
    <property type="entry name" value="Glycos_transf_2"/>
    <property type="match status" value="1"/>
</dbReference>
<keyword evidence="4" id="KW-1185">Reference proteome</keyword>
<organism evidence="3 4">
    <name type="scientific">Frigoriglobus tundricola</name>
    <dbReference type="NCBI Taxonomy" id="2774151"/>
    <lineage>
        <taxon>Bacteria</taxon>
        <taxon>Pseudomonadati</taxon>
        <taxon>Planctomycetota</taxon>
        <taxon>Planctomycetia</taxon>
        <taxon>Gemmatales</taxon>
        <taxon>Gemmataceae</taxon>
        <taxon>Frigoriglobus</taxon>
    </lineage>
</organism>
<feature type="transmembrane region" description="Helical" evidence="1">
    <location>
        <begin position="6"/>
        <end position="24"/>
    </location>
</feature>
<proteinExistence type="predicted"/>
<keyword evidence="3" id="KW-0808">Transferase</keyword>
<dbReference type="AlphaFoldDB" id="A0A6M5Z1B7"/>
<feature type="transmembrane region" description="Helical" evidence="1">
    <location>
        <begin position="282"/>
        <end position="302"/>
    </location>
</feature>
<dbReference type="Gene3D" id="3.90.550.10">
    <property type="entry name" value="Spore Coat Polysaccharide Biosynthesis Protein SpsA, Chain A"/>
    <property type="match status" value="1"/>
</dbReference>
<dbReference type="InterPro" id="IPR029044">
    <property type="entry name" value="Nucleotide-diphossugar_trans"/>
</dbReference>
<dbReference type="KEGG" id="ftj:FTUN_7581"/>
<dbReference type="Proteomes" id="UP000503447">
    <property type="component" value="Chromosome"/>
</dbReference>
<keyword evidence="1" id="KW-1133">Transmembrane helix</keyword>
<sequence>MTPLVLAWVALGCAAVPALLYLWNSFLFREPPAMSATVSVPPISVLIPARNEELGIEACLRSVLASARVELDVIVLDDHSLDRTADIVRALGREDPRVRLESAPPLPAGWCGKQHACFQLAKRARFETLTFLDADVRLQPEALARMALFLNHSGAGLVSGFPRQVTGTVLEKLLIPLIHWLLLCFLPLWGMRHFRWSAFGAGCGQWFMTTRTAYEKVGGHAAVKASLHDGITLPRAYRRAGFVTDLGDATNLATCRMYRSASGVWYGLAKNAREGMAATGQIGFWTVVLLCGQVVPLLNLVASVGRQLSHVPGTDPRITSDELAFPLAATALVFTFAPRLFATLRFRQSWFGAILHPVAILLLLAVQWFAVIRTLIGKPVGWKGRAHPNDSPTQPS</sequence>
<dbReference type="RefSeq" id="WP_227254586.1">
    <property type="nucleotide sequence ID" value="NZ_CP053452.2"/>
</dbReference>
<keyword evidence="1" id="KW-0812">Transmembrane</keyword>
<evidence type="ECO:0000313" key="4">
    <source>
        <dbReference type="Proteomes" id="UP000503447"/>
    </source>
</evidence>
<gene>
    <name evidence="3" type="ORF">FTUN_7581</name>
</gene>
<feature type="transmembrane region" description="Helical" evidence="1">
    <location>
        <begin position="354"/>
        <end position="376"/>
    </location>
</feature>
<dbReference type="EMBL" id="CP053452">
    <property type="protein sequence ID" value="QJW99958.1"/>
    <property type="molecule type" value="Genomic_DNA"/>
</dbReference>
<protein>
    <submittedName>
        <fullName evidence="3">GT2 family glycosyltransferase</fullName>
    </submittedName>
</protein>
<evidence type="ECO:0000259" key="2">
    <source>
        <dbReference type="Pfam" id="PF00535"/>
    </source>
</evidence>
<dbReference type="SUPFAM" id="SSF53448">
    <property type="entry name" value="Nucleotide-diphospho-sugar transferases"/>
    <property type="match status" value="1"/>
</dbReference>
<dbReference type="GO" id="GO:0016740">
    <property type="term" value="F:transferase activity"/>
    <property type="evidence" value="ECO:0007669"/>
    <property type="project" value="UniProtKB-KW"/>
</dbReference>
<feature type="transmembrane region" description="Helical" evidence="1">
    <location>
        <begin position="323"/>
        <end position="342"/>
    </location>
</feature>
<dbReference type="PANTHER" id="PTHR43646:SF3">
    <property type="entry name" value="SLR1566 PROTEIN"/>
    <property type="match status" value="1"/>
</dbReference>
<dbReference type="InterPro" id="IPR001173">
    <property type="entry name" value="Glyco_trans_2-like"/>
</dbReference>
<evidence type="ECO:0000256" key="1">
    <source>
        <dbReference type="SAM" id="Phobius"/>
    </source>
</evidence>
<reference evidence="4" key="1">
    <citation type="submission" date="2020-05" db="EMBL/GenBank/DDBJ databases">
        <title>Frigoriglobus tundricola gen. nov., sp. nov., a psychrotolerant cellulolytic planctomycete of the family Gemmataceae with two divergent copies of 16S rRNA gene.</title>
        <authorList>
            <person name="Kulichevskaya I.S."/>
            <person name="Ivanova A.A."/>
            <person name="Naumoff D.G."/>
            <person name="Beletsky A.V."/>
            <person name="Rijpstra W.I.C."/>
            <person name="Sinninghe Damste J.S."/>
            <person name="Mardanov A.V."/>
            <person name="Ravin N.V."/>
            <person name="Dedysh S.N."/>
        </authorList>
    </citation>
    <scope>NUCLEOTIDE SEQUENCE [LARGE SCALE GENOMIC DNA]</scope>
    <source>
        <strain evidence="4">PL17</strain>
    </source>
</reference>
<evidence type="ECO:0000313" key="3">
    <source>
        <dbReference type="EMBL" id="QJW99958.1"/>
    </source>
</evidence>
<accession>A0A6M5Z1B7</accession>
<name>A0A6M5Z1B7_9BACT</name>
<keyword evidence="1" id="KW-0472">Membrane</keyword>